<evidence type="ECO:0000313" key="2">
    <source>
        <dbReference type="Proteomes" id="UP000016521"/>
    </source>
</evidence>
<dbReference type="RefSeq" id="WP_248694122.1">
    <property type="nucleotide sequence ID" value="NZ_CP011924.1"/>
</dbReference>
<name>A0ABM6NA11_PSEO7</name>
<dbReference type="Proteomes" id="UP000016521">
    <property type="component" value="Chromosome I"/>
</dbReference>
<evidence type="ECO:0000313" key="1">
    <source>
        <dbReference type="EMBL" id="ATD05691.1"/>
    </source>
</evidence>
<reference evidence="1 2" key="1">
    <citation type="submission" date="2015-06" db="EMBL/GenBank/DDBJ databases">
        <authorList>
            <person name="Xie B.-B."/>
            <person name="Rong J.-C."/>
            <person name="Qin Q.-L."/>
            <person name="Zhang Y.-Z."/>
        </authorList>
    </citation>
    <scope>NUCLEOTIDE SEQUENCE [LARGE SCALE GENOMIC DNA]</scope>
    <source>
        <strain evidence="1 2">JCM 20779</strain>
    </source>
</reference>
<dbReference type="EMBL" id="CP011924">
    <property type="protein sequence ID" value="ATD05691.1"/>
    <property type="molecule type" value="Genomic_DNA"/>
</dbReference>
<accession>A0ABM6NA11</accession>
<keyword evidence="2" id="KW-1185">Reference proteome</keyword>
<proteinExistence type="predicted"/>
<gene>
    <name evidence="1" type="ORF">PPIS_a0382</name>
</gene>
<evidence type="ECO:0008006" key="3">
    <source>
        <dbReference type="Google" id="ProtNLM"/>
    </source>
</evidence>
<protein>
    <recommendedName>
        <fullName evidence="3">RND efflux pump membrane fusion protein barrel-sandwich domain-containing protein</fullName>
    </recommendedName>
</protein>
<organism evidence="1 2">
    <name type="scientific">Pseudoalteromonas piscicida</name>
    <dbReference type="NCBI Taxonomy" id="43662"/>
    <lineage>
        <taxon>Bacteria</taxon>
        <taxon>Pseudomonadati</taxon>
        <taxon>Pseudomonadota</taxon>
        <taxon>Gammaproteobacteria</taxon>
        <taxon>Alteromonadales</taxon>
        <taxon>Pseudoalteromonadaceae</taxon>
        <taxon>Pseudoalteromonas</taxon>
    </lineage>
</organism>
<sequence length="99" mass="11202">MTVTLIILFGMLFLPDRHQLDVETLKFASIQSGTIEFSVKGYGRLRSKISREITTAFAAQVETVLHLPGSRVEPDTVILQLTNPELTQQLHRERLVLAR</sequence>